<gene>
    <name evidence="1" type="ORF">ET989_08375</name>
</gene>
<dbReference type="RefSeq" id="WP_131168089.1">
    <property type="nucleotide sequence ID" value="NZ_SDMQ01000007.1"/>
</dbReference>
<name>A0A4Q9KFF4_9ACTN</name>
<evidence type="ECO:0008006" key="3">
    <source>
        <dbReference type="Google" id="ProtNLM"/>
    </source>
</evidence>
<dbReference type="Proteomes" id="UP000292373">
    <property type="component" value="Unassembled WGS sequence"/>
</dbReference>
<comment type="caution">
    <text evidence="1">The sequence shown here is derived from an EMBL/GenBank/DDBJ whole genome shotgun (WGS) entry which is preliminary data.</text>
</comment>
<dbReference type="EMBL" id="SDMQ01000007">
    <property type="protein sequence ID" value="TBT84667.1"/>
    <property type="molecule type" value="Genomic_DNA"/>
</dbReference>
<protein>
    <recommendedName>
        <fullName evidence="3">Bacteriocin biosynthesis cyclodehydratase domain-containing protein</fullName>
    </recommendedName>
</protein>
<evidence type="ECO:0000313" key="1">
    <source>
        <dbReference type="EMBL" id="TBT84667.1"/>
    </source>
</evidence>
<evidence type="ECO:0000313" key="2">
    <source>
        <dbReference type="Proteomes" id="UP000292373"/>
    </source>
</evidence>
<dbReference type="Gene3D" id="3.40.50.720">
    <property type="entry name" value="NAD(P)-binding Rossmann-like Domain"/>
    <property type="match status" value="1"/>
</dbReference>
<organism evidence="1 2">
    <name type="scientific">Propioniciclava sinopodophylli</name>
    <dbReference type="NCBI Taxonomy" id="1837344"/>
    <lineage>
        <taxon>Bacteria</taxon>
        <taxon>Bacillati</taxon>
        <taxon>Actinomycetota</taxon>
        <taxon>Actinomycetes</taxon>
        <taxon>Propionibacteriales</taxon>
        <taxon>Propionibacteriaceae</taxon>
        <taxon>Propioniciclava</taxon>
    </lineage>
</organism>
<sequence length="265" mass="27487">MSTPMFSLARPLSVLVRPDNALQLGLDAEGGLVFPDVPPGADAAVRALRQPRTLLEVSRLVPALPRGWLDGLVETLLDAGALRRVEAATAPAVLVLGGGPLSDQAARLLAAEGWAVRDGVSGAVGGDVPVLVCAATAEPDRVLTRDLTASGQAHLVVRAEPERAVVGPFVVPGRAACVGCTDLVRRDLDAGFPHLLAQLCRSEHTPAPRQAAWAAAVASAQLEAWRAGRTPEALGATLELDAHTGGYGVRAWPRHPDCGCAMAWG</sequence>
<dbReference type="AlphaFoldDB" id="A0A4Q9KFF4"/>
<keyword evidence="2" id="KW-1185">Reference proteome</keyword>
<proteinExistence type="predicted"/>
<accession>A0A4Q9KFF4</accession>
<reference evidence="1 2" key="1">
    <citation type="submission" date="2019-01" db="EMBL/GenBank/DDBJ databases">
        <title>Lactibacter flavus gen. nov., sp. nov., a novel bacterium of the family Propionibacteriaceae isolated from raw milk and dairy products.</title>
        <authorList>
            <person name="Huptas C."/>
            <person name="Wenning M."/>
            <person name="Breitenwieser F."/>
            <person name="Doll E."/>
            <person name="Von Neubeck M."/>
            <person name="Busse H.-J."/>
            <person name="Scherer S."/>
        </authorList>
    </citation>
    <scope>NUCLEOTIDE SEQUENCE [LARGE SCALE GENOMIC DNA]</scope>
    <source>
        <strain evidence="1 2">KCTC 33808</strain>
    </source>
</reference>
<dbReference type="OrthoDB" id="4426339at2"/>